<sequence length="188" mass="21557">MFNTYTRVLLIFGVLAISMAYKITPYIREGIPDAANVTTAPFLKIGDGYYRIVPYEQRNWYSAYEQCRKWGSELVTFENVTEYDTVVTYLDQQYGRTARFWTSGNDLATTGTHNWFTNAEPITLNRWATNQPDNYLGIEHCILIAYVNYNSTNYQLNDSPCANSTALYGYICEADKPITASFIITNFS</sequence>
<evidence type="ECO:0000259" key="1">
    <source>
        <dbReference type="PROSITE" id="PS50041"/>
    </source>
</evidence>
<dbReference type="RefSeq" id="XP_030377218.1">
    <property type="nucleotide sequence ID" value="XM_030521358.1"/>
</dbReference>
<protein>
    <submittedName>
        <fullName evidence="3">C-type lectin 37Da-like</fullName>
    </submittedName>
</protein>
<dbReference type="SUPFAM" id="SSF56436">
    <property type="entry name" value="C-type lectin-like"/>
    <property type="match status" value="1"/>
</dbReference>
<dbReference type="AlphaFoldDB" id="A0A6J2TQ33"/>
<dbReference type="InterPro" id="IPR016186">
    <property type="entry name" value="C-type_lectin-like/link_sf"/>
</dbReference>
<evidence type="ECO:0000313" key="2">
    <source>
        <dbReference type="Proteomes" id="UP000504634"/>
    </source>
</evidence>
<dbReference type="InterPro" id="IPR050111">
    <property type="entry name" value="C-type_lectin/snaclec_domain"/>
</dbReference>
<dbReference type="GeneID" id="115626105"/>
<dbReference type="OrthoDB" id="6340082at2759"/>
<dbReference type="Pfam" id="PF00059">
    <property type="entry name" value="Lectin_C"/>
    <property type="match status" value="1"/>
</dbReference>
<name>A0A6J2TQ33_DROLE</name>
<reference evidence="3" key="1">
    <citation type="submission" date="2025-08" db="UniProtKB">
        <authorList>
            <consortium name="RefSeq"/>
        </authorList>
    </citation>
    <scope>IDENTIFICATION</scope>
    <source>
        <strain evidence="3">11010-0011.00</strain>
        <tissue evidence="3">Whole body</tissue>
    </source>
</reference>
<dbReference type="SMART" id="SM00034">
    <property type="entry name" value="CLECT"/>
    <property type="match status" value="1"/>
</dbReference>
<dbReference type="InterPro" id="IPR016187">
    <property type="entry name" value="CTDL_fold"/>
</dbReference>
<dbReference type="CDD" id="cd00037">
    <property type="entry name" value="CLECT"/>
    <property type="match status" value="1"/>
</dbReference>
<proteinExistence type="predicted"/>
<dbReference type="Gene3D" id="3.10.100.10">
    <property type="entry name" value="Mannose-Binding Protein A, subunit A"/>
    <property type="match status" value="1"/>
</dbReference>
<keyword evidence="2" id="KW-1185">Reference proteome</keyword>
<dbReference type="PROSITE" id="PS50041">
    <property type="entry name" value="C_TYPE_LECTIN_2"/>
    <property type="match status" value="1"/>
</dbReference>
<organism evidence="2 3">
    <name type="scientific">Drosophila lebanonensis</name>
    <name type="common">Fruit fly</name>
    <name type="synonym">Scaptodrosophila lebanonensis</name>
    <dbReference type="NCBI Taxonomy" id="7225"/>
    <lineage>
        <taxon>Eukaryota</taxon>
        <taxon>Metazoa</taxon>
        <taxon>Ecdysozoa</taxon>
        <taxon>Arthropoda</taxon>
        <taxon>Hexapoda</taxon>
        <taxon>Insecta</taxon>
        <taxon>Pterygota</taxon>
        <taxon>Neoptera</taxon>
        <taxon>Endopterygota</taxon>
        <taxon>Diptera</taxon>
        <taxon>Brachycera</taxon>
        <taxon>Muscomorpha</taxon>
        <taxon>Ephydroidea</taxon>
        <taxon>Drosophilidae</taxon>
        <taxon>Scaptodrosophila</taxon>
    </lineage>
</organism>
<feature type="domain" description="C-type lectin" evidence="1">
    <location>
        <begin position="45"/>
        <end position="161"/>
    </location>
</feature>
<accession>A0A6J2TQ33</accession>
<evidence type="ECO:0000313" key="3">
    <source>
        <dbReference type="RefSeq" id="XP_030377218.1"/>
    </source>
</evidence>
<dbReference type="InterPro" id="IPR001304">
    <property type="entry name" value="C-type_lectin-like"/>
</dbReference>
<gene>
    <name evidence="3" type="primary">LOC115626105</name>
</gene>
<dbReference type="Proteomes" id="UP000504634">
    <property type="component" value="Unplaced"/>
</dbReference>
<dbReference type="PANTHER" id="PTHR22803">
    <property type="entry name" value="MANNOSE, PHOSPHOLIPASE, LECTIN RECEPTOR RELATED"/>
    <property type="match status" value="1"/>
</dbReference>